<accession>A0ABY3SFJ7</accession>
<keyword evidence="2" id="KW-1185">Reference proteome</keyword>
<sequence>MNDSPYRLEQGYELGFGPSVYATMADVILAFSSPNEDILFSYANWDINLDPHKDYMIEQSAEFFHSDMIPDPKISQKVKGILLKHYAPDCDPKTSLALMESLMTRFKQTPLDELNEEIQHKIGFAVHEMQTFYTLEDRDENTQAFVKSRIVDVNSTWLLTNERPMHLKNLIWYRVNSKEEILRSFHLTDWWFNCAIVKRNTDVENFSYFLDYTEEHGEEHDGMVLYIKPSNREHFFDTVIPRLSEVLGDKLQVVR</sequence>
<dbReference type="EMBL" id="CP090978">
    <property type="protein sequence ID" value="UJF32233.1"/>
    <property type="molecule type" value="Genomic_DNA"/>
</dbReference>
<dbReference type="Proteomes" id="UP001649230">
    <property type="component" value="Chromosome"/>
</dbReference>
<gene>
    <name evidence="1" type="ORF">L0M14_21285</name>
</gene>
<evidence type="ECO:0000313" key="1">
    <source>
        <dbReference type="EMBL" id="UJF32233.1"/>
    </source>
</evidence>
<protein>
    <submittedName>
        <fullName evidence="1">Uncharacterized protein</fullName>
    </submittedName>
</protein>
<name>A0ABY3SFJ7_9BACL</name>
<reference evidence="1 2" key="1">
    <citation type="journal article" date="2024" name="Int. J. Syst. Evol. Microbiol.">
        <title>Paenibacillus hexagrammi sp. nov., a novel bacterium isolated from the gut content of Hexagrammos agrammus.</title>
        <authorList>
            <person name="Jung H.K."/>
            <person name="Kim D.G."/>
            <person name="Zin H."/>
            <person name="Park J."/>
            <person name="Jung H."/>
            <person name="Kim Y.O."/>
            <person name="Kong H.J."/>
            <person name="Kim J.W."/>
            <person name="Kim Y.S."/>
        </authorList>
    </citation>
    <scope>NUCLEOTIDE SEQUENCE [LARGE SCALE GENOMIC DNA]</scope>
    <source>
        <strain evidence="1 2">YPD9-1</strain>
    </source>
</reference>
<organism evidence="1 2">
    <name type="scientific">Paenibacillus hexagrammi</name>
    <dbReference type="NCBI Taxonomy" id="2908839"/>
    <lineage>
        <taxon>Bacteria</taxon>
        <taxon>Bacillati</taxon>
        <taxon>Bacillota</taxon>
        <taxon>Bacilli</taxon>
        <taxon>Bacillales</taxon>
        <taxon>Paenibacillaceae</taxon>
        <taxon>Paenibacillus</taxon>
    </lineage>
</organism>
<evidence type="ECO:0000313" key="2">
    <source>
        <dbReference type="Proteomes" id="UP001649230"/>
    </source>
</evidence>
<dbReference type="RefSeq" id="WP_235118577.1">
    <property type="nucleotide sequence ID" value="NZ_CP090978.1"/>
</dbReference>
<proteinExistence type="predicted"/>